<evidence type="ECO:0000313" key="5">
    <source>
        <dbReference type="EMBL" id="OBZ90501.1"/>
    </source>
</evidence>
<dbReference type="CDD" id="cd00201">
    <property type="entry name" value="WW"/>
    <property type="match status" value="2"/>
</dbReference>
<dbReference type="GO" id="GO:0005634">
    <property type="term" value="C:nucleus"/>
    <property type="evidence" value="ECO:0007669"/>
    <property type="project" value="TreeGrafter"/>
</dbReference>
<dbReference type="STRING" id="101091.A0A1C7NMY9"/>
<feature type="domain" description="FF" evidence="4">
    <location>
        <begin position="329"/>
        <end position="385"/>
    </location>
</feature>
<keyword evidence="6" id="KW-1185">Reference proteome</keyword>
<dbReference type="FunCoup" id="A0A1C7NMY9">
    <property type="interactions" value="186"/>
</dbReference>
<sequence length="387" mass="46536">MDLTTQPPAYYTPGVPTLPPGWVEYRTPTGQPYWYNTATHLSSWVFPFHPNLTLNQPKKKQIKKKIPNTHWLFVLTPDGYEFYYDRDTKTSVWEMPPELKEPMEELKQLEQAEEEERKKREEEEKERETKRIKLEEEQQAATEMTEDDIMWQLQQMGEQDEDDMVYIEPEQEPLQQTEEEVVVKETEEIKKTTLSEEECIAQFNQLLEERNISPFAVYSVEYPQLMTDPRFSCKLKISYSCLKMVSQQKQKALFNKYCNALGERLKHQNKSKKKPEEEFRELLESKVTEKMYWDDFRRKYKNDPRFKAISATREKEAMFKDYVRHELGKPKTGKEAYMDLLRSTKEIKVGIRWRDAKKILEKDDRFYAIESKTEREDVFRDYLDEIK</sequence>
<dbReference type="InterPro" id="IPR045148">
    <property type="entry name" value="TCRG1-like"/>
</dbReference>
<dbReference type="InterPro" id="IPR036517">
    <property type="entry name" value="FF_domain_sf"/>
</dbReference>
<organism evidence="5 6">
    <name type="scientific">Choanephora cucurbitarum</name>
    <dbReference type="NCBI Taxonomy" id="101091"/>
    <lineage>
        <taxon>Eukaryota</taxon>
        <taxon>Fungi</taxon>
        <taxon>Fungi incertae sedis</taxon>
        <taxon>Mucoromycota</taxon>
        <taxon>Mucoromycotina</taxon>
        <taxon>Mucoromycetes</taxon>
        <taxon>Mucorales</taxon>
        <taxon>Mucorineae</taxon>
        <taxon>Choanephoraceae</taxon>
        <taxon>Choanephoroideae</taxon>
        <taxon>Choanephora</taxon>
    </lineage>
</organism>
<dbReference type="Pfam" id="PF01846">
    <property type="entry name" value="FF"/>
    <property type="match status" value="3"/>
</dbReference>
<gene>
    <name evidence="5" type="primary">Tcerg1</name>
    <name evidence="5" type="ORF">A0J61_01449</name>
</gene>
<feature type="region of interest" description="Disordered" evidence="2">
    <location>
        <begin position="102"/>
        <end position="131"/>
    </location>
</feature>
<dbReference type="PANTHER" id="PTHR15377">
    <property type="entry name" value="TRANSCRIPTION ELONGATION REGULATOR 1"/>
    <property type="match status" value="1"/>
</dbReference>
<dbReference type="InterPro" id="IPR036020">
    <property type="entry name" value="WW_dom_sf"/>
</dbReference>
<dbReference type="InterPro" id="IPR002713">
    <property type="entry name" value="FF_domain"/>
</dbReference>
<dbReference type="SUPFAM" id="SSF81698">
    <property type="entry name" value="FF domain"/>
    <property type="match status" value="3"/>
</dbReference>
<dbReference type="InterPro" id="IPR001202">
    <property type="entry name" value="WW_dom"/>
</dbReference>
<evidence type="ECO:0000256" key="2">
    <source>
        <dbReference type="SAM" id="MobiDB-lite"/>
    </source>
</evidence>
<dbReference type="GO" id="GO:0003712">
    <property type="term" value="F:transcription coregulator activity"/>
    <property type="evidence" value="ECO:0007669"/>
    <property type="project" value="TreeGrafter"/>
</dbReference>
<dbReference type="Proteomes" id="UP000093000">
    <property type="component" value="Unassembled WGS sequence"/>
</dbReference>
<evidence type="ECO:0000259" key="4">
    <source>
        <dbReference type="PROSITE" id="PS51676"/>
    </source>
</evidence>
<comment type="caution">
    <text evidence="5">The sequence shown here is derived from an EMBL/GenBank/DDBJ whole genome shotgun (WGS) entry which is preliminary data.</text>
</comment>
<dbReference type="PROSITE" id="PS50020">
    <property type="entry name" value="WW_DOMAIN_2"/>
    <property type="match status" value="2"/>
</dbReference>
<dbReference type="OrthoDB" id="410044at2759"/>
<dbReference type="AlphaFoldDB" id="A0A1C7NMY9"/>
<reference evidence="5 6" key="1">
    <citation type="submission" date="2016-03" db="EMBL/GenBank/DDBJ databases">
        <title>Choanephora cucurbitarum.</title>
        <authorList>
            <person name="Min B."/>
            <person name="Park H."/>
            <person name="Park J.-H."/>
            <person name="Shin H.-D."/>
            <person name="Choi I.-G."/>
        </authorList>
    </citation>
    <scope>NUCLEOTIDE SEQUENCE [LARGE SCALE GENOMIC DNA]</scope>
    <source>
        <strain evidence="5 6">KUS-F28377</strain>
    </source>
</reference>
<dbReference type="PROSITE" id="PS01159">
    <property type="entry name" value="WW_DOMAIN_1"/>
    <property type="match status" value="1"/>
</dbReference>
<keyword evidence="1" id="KW-0677">Repeat</keyword>
<dbReference type="Pfam" id="PF00397">
    <property type="entry name" value="WW"/>
    <property type="match status" value="1"/>
</dbReference>
<evidence type="ECO:0000313" key="6">
    <source>
        <dbReference type="Proteomes" id="UP000093000"/>
    </source>
</evidence>
<dbReference type="SMART" id="SM00441">
    <property type="entry name" value="FF"/>
    <property type="match status" value="3"/>
</dbReference>
<feature type="domain" description="FF" evidence="4">
    <location>
        <begin position="272"/>
        <end position="325"/>
    </location>
</feature>
<dbReference type="SUPFAM" id="SSF51045">
    <property type="entry name" value="WW domain"/>
    <property type="match status" value="2"/>
</dbReference>
<dbReference type="PROSITE" id="PS51676">
    <property type="entry name" value="FF"/>
    <property type="match status" value="2"/>
</dbReference>
<dbReference type="InParanoid" id="A0A1C7NMY9"/>
<evidence type="ECO:0000256" key="1">
    <source>
        <dbReference type="ARBA" id="ARBA00022737"/>
    </source>
</evidence>
<accession>A0A1C7NMY9</accession>
<protein>
    <submittedName>
        <fullName evidence="5">Transcription elongation regulator 1</fullName>
    </submittedName>
</protein>
<dbReference type="GO" id="GO:0070063">
    <property type="term" value="F:RNA polymerase binding"/>
    <property type="evidence" value="ECO:0007669"/>
    <property type="project" value="InterPro"/>
</dbReference>
<dbReference type="Gene3D" id="2.20.70.10">
    <property type="match status" value="2"/>
</dbReference>
<name>A0A1C7NMY9_9FUNG</name>
<evidence type="ECO:0000259" key="3">
    <source>
        <dbReference type="PROSITE" id="PS50020"/>
    </source>
</evidence>
<dbReference type="EMBL" id="LUGH01000046">
    <property type="protein sequence ID" value="OBZ90501.1"/>
    <property type="molecule type" value="Genomic_DNA"/>
</dbReference>
<feature type="domain" description="WW" evidence="3">
    <location>
        <begin position="16"/>
        <end position="49"/>
    </location>
</feature>
<proteinExistence type="predicted"/>
<dbReference type="SMART" id="SM00456">
    <property type="entry name" value="WW"/>
    <property type="match status" value="2"/>
</dbReference>
<feature type="domain" description="WW" evidence="3">
    <location>
        <begin position="71"/>
        <end position="98"/>
    </location>
</feature>
<dbReference type="PANTHER" id="PTHR15377:SF3">
    <property type="entry name" value="WW DOMAIN-CONTAINING PROTEIN"/>
    <property type="match status" value="1"/>
</dbReference>
<dbReference type="Gene3D" id="1.10.10.440">
    <property type="entry name" value="FF domain"/>
    <property type="match status" value="3"/>
</dbReference>